<organism evidence="10 11">
    <name type="scientific">Tilletiopsis washingtonensis</name>
    <dbReference type="NCBI Taxonomy" id="58919"/>
    <lineage>
        <taxon>Eukaryota</taxon>
        <taxon>Fungi</taxon>
        <taxon>Dikarya</taxon>
        <taxon>Basidiomycota</taxon>
        <taxon>Ustilaginomycotina</taxon>
        <taxon>Exobasidiomycetes</taxon>
        <taxon>Entylomatales</taxon>
        <taxon>Entylomatales incertae sedis</taxon>
        <taxon>Tilletiopsis</taxon>
    </lineage>
</organism>
<feature type="transmembrane region" description="Helical" evidence="8">
    <location>
        <begin position="466"/>
        <end position="485"/>
    </location>
</feature>
<dbReference type="GeneID" id="37266503"/>
<feature type="transmembrane region" description="Helical" evidence="8">
    <location>
        <begin position="246"/>
        <end position="265"/>
    </location>
</feature>
<dbReference type="FunFam" id="1.20.1740.10:FF:000006">
    <property type="entry name" value="General amino acid permease"/>
    <property type="match status" value="1"/>
</dbReference>
<evidence type="ECO:0000256" key="3">
    <source>
        <dbReference type="ARBA" id="ARBA00022692"/>
    </source>
</evidence>
<feature type="transmembrane region" description="Helical" evidence="8">
    <location>
        <begin position="82"/>
        <end position="103"/>
    </location>
</feature>
<keyword evidence="4" id="KW-0029">Amino-acid transport</keyword>
<feature type="transmembrane region" description="Helical" evidence="8">
    <location>
        <begin position="388"/>
        <end position="408"/>
    </location>
</feature>
<dbReference type="Pfam" id="PF00324">
    <property type="entry name" value="AA_permease"/>
    <property type="match status" value="1"/>
</dbReference>
<dbReference type="STRING" id="58919.A0A316Z4M2"/>
<dbReference type="Gene3D" id="1.20.1740.10">
    <property type="entry name" value="Amino acid/polyamine transporter I"/>
    <property type="match status" value="1"/>
</dbReference>
<protein>
    <submittedName>
        <fullName evidence="10">Amino acid transporter</fullName>
    </submittedName>
</protein>
<gene>
    <name evidence="10" type="ORF">FA09DRAFT_104183</name>
</gene>
<keyword evidence="2" id="KW-0813">Transport</keyword>
<dbReference type="RefSeq" id="XP_025596313.1">
    <property type="nucleotide sequence ID" value="XM_025738957.1"/>
</dbReference>
<dbReference type="InterPro" id="IPR004841">
    <property type="entry name" value="AA-permease/SLC12A_dom"/>
</dbReference>
<evidence type="ECO:0000256" key="1">
    <source>
        <dbReference type="ARBA" id="ARBA00004141"/>
    </source>
</evidence>
<feature type="transmembrane region" description="Helical" evidence="8">
    <location>
        <begin position="55"/>
        <end position="76"/>
    </location>
</feature>
<dbReference type="InterPro" id="IPR004840">
    <property type="entry name" value="Amino_acid_permease_CS"/>
</dbReference>
<proteinExistence type="predicted"/>
<dbReference type="PANTHER" id="PTHR43341">
    <property type="entry name" value="AMINO ACID PERMEASE"/>
    <property type="match status" value="1"/>
</dbReference>
<feature type="transmembrane region" description="Helical" evidence="8">
    <location>
        <begin position="286"/>
        <end position="305"/>
    </location>
</feature>
<dbReference type="PROSITE" id="PS00218">
    <property type="entry name" value="AMINO_ACID_PERMEASE_1"/>
    <property type="match status" value="1"/>
</dbReference>
<dbReference type="PIRSF" id="PIRSF006060">
    <property type="entry name" value="AA_transporter"/>
    <property type="match status" value="1"/>
</dbReference>
<evidence type="ECO:0000256" key="8">
    <source>
        <dbReference type="SAM" id="Phobius"/>
    </source>
</evidence>
<dbReference type="PANTHER" id="PTHR43341:SF9">
    <property type="entry name" value="DICARBOXYLIC AMINO ACID PERMEASE"/>
    <property type="match status" value="1"/>
</dbReference>
<sequence length="561" mass="60871">MATQQEIQHVNSKGSVSPSDEKAQHNAEVNSFTDPDAPGEIERGDLQRALKPRQISMIAIGGAIGTGLIIGTGAALSQGGPAGLLIGYTVMGAVCFCVMCALGEMSASLPHKRGFTGYATDFVDPAFGLATGYNYLCKYLIVTPNQLSASAILVSYWAPTLNPAVTISAFLVAIIAINFLGIRYFGEIEFWLSFSKIIVLTGLIILGIILDLGGGPTGDRIGFRYWNGLDRAFNQYKVPGALGRFLGVWSVMTLSLFAYMGSELVGVCVGETANPRKAIPSAIKKTFFRILVFYIIGSTLCGMLVPRDDPRLVGSAGAKKGTAGSSPFVIAIVRAQIPILPSLVNACLLLFTLSASNSDLYIGARTLYGLAADGKAPKIFLNCNKRGVPYVCLALCSVFCGLAYMSASTGGAQAFGYLTSTVSIFGGLTWCSILFSHIRFMKACKVEGIDRNDLPYKSPAGPYGSWFALILTMIVLFFKGFASFIGPRFDYRSFITHYIGLPVFALLYIVSKIMWKSKLVKLDEMNLRERARTFDDLNIKEDEEDQPRNMKEKVAHWAKNW</sequence>
<evidence type="ECO:0000256" key="6">
    <source>
        <dbReference type="ARBA" id="ARBA00023136"/>
    </source>
</evidence>
<evidence type="ECO:0000256" key="2">
    <source>
        <dbReference type="ARBA" id="ARBA00022448"/>
    </source>
</evidence>
<dbReference type="AlphaFoldDB" id="A0A316Z4M2"/>
<accession>A0A316Z4M2</accession>
<keyword evidence="3 8" id="KW-0812">Transmembrane</keyword>
<evidence type="ECO:0000256" key="4">
    <source>
        <dbReference type="ARBA" id="ARBA00022970"/>
    </source>
</evidence>
<feature type="transmembrane region" description="Helical" evidence="8">
    <location>
        <begin position="197"/>
        <end position="215"/>
    </location>
</feature>
<evidence type="ECO:0000256" key="7">
    <source>
        <dbReference type="SAM" id="MobiDB-lite"/>
    </source>
</evidence>
<dbReference type="OrthoDB" id="10062876at2759"/>
<keyword evidence="5 8" id="KW-1133">Transmembrane helix</keyword>
<reference evidence="10 11" key="1">
    <citation type="journal article" date="2018" name="Mol. Biol. Evol.">
        <title>Broad Genomic Sampling Reveals a Smut Pathogenic Ancestry of the Fungal Clade Ustilaginomycotina.</title>
        <authorList>
            <person name="Kijpornyongpan T."/>
            <person name="Mondo S.J."/>
            <person name="Barry K."/>
            <person name="Sandor L."/>
            <person name="Lee J."/>
            <person name="Lipzen A."/>
            <person name="Pangilinan J."/>
            <person name="LaButti K."/>
            <person name="Hainaut M."/>
            <person name="Henrissat B."/>
            <person name="Grigoriev I.V."/>
            <person name="Spatafora J.W."/>
            <person name="Aime M.C."/>
        </authorList>
    </citation>
    <scope>NUCLEOTIDE SEQUENCE [LARGE SCALE GENOMIC DNA]</scope>
    <source>
        <strain evidence="10 11">MCA 4186</strain>
    </source>
</reference>
<feature type="region of interest" description="Disordered" evidence="7">
    <location>
        <begin position="1"/>
        <end position="41"/>
    </location>
</feature>
<dbReference type="EMBL" id="KZ819301">
    <property type="protein sequence ID" value="PWN96034.1"/>
    <property type="molecule type" value="Genomic_DNA"/>
</dbReference>
<dbReference type="Proteomes" id="UP000245946">
    <property type="component" value="Unassembled WGS sequence"/>
</dbReference>
<evidence type="ECO:0000256" key="5">
    <source>
        <dbReference type="ARBA" id="ARBA00022989"/>
    </source>
</evidence>
<keyword evidence="6 8" id="KW-0472">Membrane</keyword>
<dbReference type="GO" id="GO:0016020">
    <property type="term" value="C:membrane"/>
    <property type="evidence" value="ECO:0007669"/>
    <property type="project" value="UniProtKB-SubCell"/>
</dbReference>
<evidence type="ECO:0000313" key="10">
    <source>
        <dbReference type="EMBL" id="PWN96034.1"/>
    </source>
</evidence>
<feature type="compositionally biased region" description="Polar residues" evidence="7">
    <location>
        <begin position="1"/>
        <end position="18"/>
    </location>
</feature>
<dbReference type="InterPro" id="IPR050524">
    <property type="entry name" value="APC_YAT"/>
</dbReference>
<evidence type="ECO:0000313" key="11">
    <source>
        <dbReference type="Proteomes" id="UP000245946"/>
    </source>
</evidence>
<keyword evidence="11" id="KW-1185">Reference proteome</keyword>
<feature type="transmembrane region" description="Helical" evidence="8">
    <location>
        <begin position="139"/>
        <end position="158"/>
    </location>
</feature>
<name>A0A316Z4M2_9BASI</name>
<feature type="transmembrane region" description="Helical" evidence="8">
    <location>
        <begin position="164"/>
        <end position="185"/>
    </location>
</feature>
<evidence type="ECO:0000259" key="9">
    <source>
        <dbReference type="Pfam" id="PF00324"/>
    </source>
</evidence>
<dbReference type="GO" id="GO:0015171">
    <property type="term" value="F:amino acid transmembrane transporter activity"/>
    <property type="evidence" value="ECO:0007669"/>
    <property type="project" value="TreeGrafter"/>
</dbReference>
<feature type="transmembrane region" description="Helical" evidence="8">
    <location>
        <begin position="414"/>
        <end position="435"/>
    </location>
</feature>
<feature type="transmembrane region" description="Helical" evidence="8">
    <location>
        <begin position="491"/>
        <end position="511"/>
    </location>
</feature>
<comment type="subcellular location">
    <subcellularLocation>
        <location evidence="1">Membrane</location>
        <topology evidence="1">Multi-pass membrane protein</topology>
    </subcellularLocation>
</comment>
<feature type="domain" description="Amino acid permease/ SLC12A" evidence="9">
    <location>
        <begin position="55"/>
        <end position="521"/>
    </location>
</feature>
<feature type="transmembrane region" description="Helical" evidence="8">
    <location>
        <begin position="325"/>
        <end position="351"/>
    </location>
</feature>